<dbReference type="EnsemblPlants" id="AET7Gv20896300.2">
    <property type="protein sequence ID" value="AET7Gv20896300.2"/>
    <property type="gene ID" value="AET7Gv20896300"/>
</dbReference>
<sequence>QNPNPIRRGSGAMLEAAIPALWSTVHGWFTPWVLFLVLNIVIGTIAVTSKASPPAGGGEGAAAAAGGERRSLSRVPSMAMDRLRSFNMSRFTVPAPEAPVTGVLDLGSDEQLPPLEMEPEAQGELEPEHTHMERSMSEAAAEAELPRLPARLRKSASDKSAFAHFVAEEDTEVVEARRPATTRDGERRRRPVAAEPEEPVSEEEIEEAGGEVDARADDFINNFRHQLKLQRIDSFMRYRDTLRRGQATAVASAEQ</sequence>
<dbReference type="Pfam" id="PF05553">
    <property type="entry name" value="DUF761"/>
    <property type="match status" value="1"/>
</dbReference>
<keyword evidence="5" id="KW-1185">Reference proteome</keyword>
<dbReference type="AlphaFoldDB" id="A0A453SCV2"/>
<dbReference type="InterPro" id="IPR008480">
    <property type="entry name" value="DUF761_pln"/>
</dbReference>
<proteinExistence type="predicted"/>
<reference evidence="4" key="4">
    <citation type="submission" date="2019-03" db="UniProtKB">
        <authorList>
            <consortium name="EnsemblPlants"/>
        </authorList>
    </citation>
    <scope>IDENTIFICATION</scope>
</reference>
<dbReference type="STRING" id="200361.A0A453SCV2"/>
<accession>A0A453SCV2</accession>
<feature type="region of interest" description="Disordered" evidence="1">
    <location>
        <begin position="173"/>
        <end position="212"/>
    </location>
</feature>
<reference evidence="5" key="2">
    <citation type="journal article" date="2017" name="Nat. Plants">
        <title>The Aegilops tauschii genome reveals multiple impacts of transposons.</title>
        <authorList>
            <person name="Zhao G."/>
            <person name="Zou C."/>
            <person name="Li K."/>
            <person name="Wang K."/>
            <person name="Li T."/>
            <person name="Gao L."/>
            <person name="Zhang X."/>
            <person name="Wang H."/>
            <person name="Yang Z."/>
            <person name="Liu X."/>
            <person name="Jiang W."/>
            <person name="Mao L."/>
            <person name="Kong X."/>
            <person name="Jiao Y."/>
            <person name="Jia J."/>
        </authorList>
    </citation>
    <scope>NUCLEOTIDE SEQUENCE [LARGE SCALE GENOMIC DNA]</scope>
    <source>
        <strain evidence="5">cv. AL8/78</strain>
    </source>
</reference>
<evidence type="ECO:0000256" key="1">
    <source>
        <dbReference type="SAM" id="MobiDB-lite"/>
    </source>
</evidence>
<evidence type="ECO:0000313" key="4">
    <source>
        <dbReference type="EnsemblPlants" id="AET7Gv20896300.2"/>
    </source>
</evidence>
<feature type="region of interest" description="Disordered" evidence="1">
    <location>
        <begin position="49"/>
        <end position="73"/>
    </location>
</feature>
<feature type="compositionally biased region" description="Basic and acidic residues" evidence="1">
    <location>
        <begin position="174"/>
        <end position="187"/>
    </location>
</feature>
<dbReference type="InterPro" id="IPR025520">
    <property type="entry name" value="DUF4408"/>
</dbReference>
<evidence type="ECO:0000259" key="3">
    <source>
        <dbReference type="Pfam" id="PF14364"/>
    </source>
</evidence>
<feature type="domain" description="DUF4408" evidence="3">
    <location>
        <begin position="19"/>
        <end position="50"/>
    </location>
</feature>
<evidence type="ECO:0000256" key="2">
    <source>
        <dbReference type="SAM" id="Phobius"/>
    </source>
</evidence>
<keyword evidence="2" id="KW-0472">Membrane</keyword>
<dbReference type="Pfam" id="PF14364">
    <property type="entry name" value="DUF4408"/>
    <property type="match status" value="1"/>
</dbReference>
<evidence type="ECO:0000313" key="5">
    <source>
        <dbReference type="Proteomes" id="UP000015105"/>
    </source>
</evidence>
<dbReference type="Gramene" id="AET7Gv20896300.2">
    <property type="protein sequence ID" value="AET7Gv20896300.2"/>
    <property type="gene ID" value="AET7Gv20896300"/>
</dbReference>
<feature type="transmembrane region" description="Helical" evidence="2">
    <location>
        <begin position="29"/>
        <end position="47"/>
    </location>
</feature>
<protein>
    <recommendedName>
        <fullName evidence="3">DUF4408 domain-containing protein</fullName>
    </recommendedName>
</protein>
<reference evidence="4" key="5">
    <citation type="journal article" date="2021" name="G3 (Bethesda)">
        <title>Aegilops tauschii genome assembly Aet v5.0 features greater sequence contiguity and improved annotation.</title>
        <authorList>
            <person name="Wang L."/>
            <person name="Zhu T."/>
            <person name="Rodriguez J.C."/>
            <person name="Deal K.R."/>
            <person name="Dubcovsky J."/>
            <person name="McGuire P.E."/>
            <person name="Lux T."/>
            <person name="Spannagl M."/>
            <person name="Mayer K.F.X."/>
            <person name="Baldrich P."/>
            <person name="Meyers B.C."/>
            <person name="Huo N."/>
            <person name="Gu Y.Q."/>
            <person name="Zhou H."/>
            <person name="Devos K.M."/>
            <person name="Bennetzen J.L."/>
            <person name="Unver T."/>
            <person name="Budak H."/>
            <person name="Gulick P.J."/>
            <person name="Galiba G."/>
            <person name="Kalapos B."/>
            <person name="Nelson D.R."/>
            <person name="Li P."/>
            <person name="You F.M."/>
            <person name="Luo M.C."/>
            <person name="Dvorak J."/>
        </authorList>
    </citation>
    <scope>NUCLEOTIDE SEQUENCE [LARGE SCALE GENOMIC DNA]</scope>
    <source>
        <strain evidence="4">cv. AL8/78</strain>
    </source>
</reference>
<keyword evidence="2" id="KW-1133">Transmembrane helix</keyword>
<name>A0A453SCV2_AEGTS</name>
<dbReference type="PANTHER" id="PTHR33098:SF119">
    <property type="entry name" value="OS06G0566500 PROTEIN"/>
    <property type="match status" value="1"/>
</dbReference>
<reference evidence="4" key="3">
    <citation type="journal article" date="2017" name="Nature">
        <title>Genome sequence of the progenitor of the wheat D genome Aegilops tauschii.</title>
        <authorList>
            <person name="Luo M.C."/>
            <person name="Gu Y.Q."/>
            <person name="Puiu D."/>
            <person name="Wang H."/>
            <person name="Twardziok S.O."/>
            <person name="Deal K.R."/>
            <person name="Huo N."/>
            <person name="Zhu T."/>
            <person name="Wang L."/>
            <person name="Wang Y."/>
            <person name="McGuire P.E."/>
            <person name="Liu S."/>
            <person name="Long H."/>
            <person name="Ramasamy R.K."/>
            <person name="Rodriguez J.C."/>
            <person name="Van S.L."/>
            <person name="Yuan L."/>
            <person name="Wang Z."/>
            <person name="Xia Z."/>
            <person name="Xiao L."/>
            <person name="Anderson O.D."/>
            <person name="Ouyang S."/>
            <person name="Liang Y."/>
            <person name="Zimin A.V."/>
            <person name="Pertea G."/>
            <person name="Qi P."/>
            <person name="Bennetzen J.L."/>
            <person name="Dai X."/>
            <person name="Dawson M.W."/>
            <person name="Muller H.G."/>
            <person name="Kugler K."/>
            <person name="Rivarola-Duarte L."/>
            <person name="Spannagl M."/>
            <person name="Mayer K.F.X."/>
            <person name="Lu F.H."/>
            <person name="Bevan M.W."/>
            <person name="Leroy P."/>
            <person name="Li P."/>
            <person name="You F.M."/>
            <person name="Sun Q."/>
            <person name="Liu Z."/>
            <person name="Lyons E."/>
            <person name="Wicker T."/>
            <person name="Salzberg S.L."/>
            <person name="Devos K.M."/>
            <person name="Dvorak J."/>
        </authorList>
    </citation>
    <scope>NUCLEOTIDE SEQUENCE [LARGE SCALE GENOMIC DNA]</scope>
    <source>
        <strain evidence="4">cv. AL8/78</strain>
    </source>
</reference>
<dbReference type="PANTHER" id="PTHR33098">
    <property type="entry name" value="COTTON FIBER (DUF761)"/>
    <property type="match status" value="1"/>
</dbReference>
<dbReference type="Proteomes" id="UP000015105">
    <property type="component" value="Chromosome 7D"/>
</dbReference>
<feature type="compositionally biased region" description="Acidic residues" evidence="1">
    <location>
        <begin position="195"/>
        <end position="210"/>
    </location>
</feature>
<keyword evidence="2" id="KW-0812">Transmembrane</keyword>
<organism evidence="4 5">
    <name type="scientific">Aegilops tauschii subsp. strangulata</name>
    <name type="common">Goatgrass</name>
    <dbReference type="NCBI Taxonomy" id="200361"/>
    <lineage>
        <taxon>Eukaryota</taxon>
        <taxon>Viridiplantae</taxon>
        <taxon>Streptophyta</taxon>
        <taxon>Embryophyta</taxon>
        <taxon>Tracheophyta</taxon>
        <taxon>Spermatophyta</taxon>
        <taxon>Magnoliopsida</taxon>
        <taxon>Liliopsida</taxon>
        <taxon>Poales</taxon>
        <taxon>Poaceae</taxon>
        <taxon>BOP clade</taxon>
        <taxon>Pooideae</taxon>
        <taxon>Triticodae</taxon>
        <taxon>Triticeae</taxon>
        <taxon>Triticinae</taxon>
        <taxon>Aegilops</taxon>
    </lineage>
</organism>
<reference evidence="5" key="1">
    <citation type="journal article" date="2014" name="Science">
        <title>Ancient hybridizations among the ancestral genomes of bread wheat.</title>
        <authorList>
            <consortium name="International Wheat Genome Sequencing Consortium,"/>
            <person name="Marcussen T."/>
            <person name="Sandve S.R."/>
            <person name="Heier L."/>
            <person name="Spannagl M."/>
            <person name="Pfeifer M."/>
            <person name="Jakobsen K.S."/>
            <person name="Wulff B.B."/>
            <person name="Steuernagel B."/>
            <person name="Mayer K.F."/>
            <person name="Olsen O.A."/>
        </authorList>
    </citation>
    <scope>NUCLEOTIDE SEQUENCE [LARGE SCALE GENOMIC DNA]</scope>
    <source>
        <strain evidence="5">cv. AL8/78</strain>
    </source>
</reference>